<organism evidence="1 2">
    <name type="scientific">Grimontia indica</name>
    <dbReference type="NCBI Taxonomy" id="1056512"/>
    <lineage>
        <taxon>Bacteria</taxon>
        <taxon>Pseudomonadati</taxon>
        <taxon>Pseudomonadota</taxon>
        <taxon>Gammaproteobacteria</taxon>
        <taxon>Vibrionales</taxon>
        <taxon>Vibrionaceae</taxon>
        <taxon>Grimontia</taxon>
    </lineage>
</organism>
<name>R1GQJ6_9GAMM</name>
<sequence>MPSWHLIFSGLPSWECVLPKNQSRFYVYPYGLNFVASGHMGMRANQLIR</sequence>
<protein>
    <submittedName>
        <fullName evidence="1">Uncharacterized protein</fullName>
    </submittedName>
</protein>
<evidence type="ECO:0000313" key="2">
    <source>
        <dbReference type="Proteomes" id="UP000011223"/>
    </source>
</evidence>
<gene>
    <name evidence="1" type="ORF">D515_02842</name>
</gene>
<evidence type="ECO:0000313" key="1">
    <source>
        <dbReference type="EMBL" id="EOD78483.1"/>
    </source>
</evidence>
<proteinExistence type="predicted"/>
<keyword evidence="2" id="KW-1185">Reference proteome</keyword>
<dbReference type="EMBL" id="ANFM02000032">
    <property type="protein sequence ID" value="EOD78483.1"/>
    <property type="molecule type" value="Genomic_DNA"/>
</dbReference>
<dbReference type="Proteomes" id="UP000011223">
    <property type="component" value="Unassembled WGS sequence"/>
</dbReference>
<dbReference type="AlphaFoldDB" id="R1GQJ6"/>
<accession>R1GQJ6</accession>
<comment type="caution">
    <text evidence="1">The sequence shown here is derived from an EMBL/GenBank/DDBJ whole genome shotgun (WGS) entry which is preliminary data.</text>
</comment>
<reference evidence="1 2" key="1">
    <citation type="journal article" date="2014" name="PLoS ONE">
        <title>Grimontia indica AK16(T), sp. nov., Isolated from a Seawater Sample Reports the Presence of Pathogenic Genes Similar to Vibrio Genus.</title>
        <authorList>
            <person name="Singh A."/>
            <person name="Vaidya B."/>
            <person name="Khatri I."/>
            <person name="Srinivas T.N."/>
            <person name="Subramanian S."/>
            <person name="Korpole S."/>
            <person name="Pinnaka A.K."/>
        </authorList>
    </citation>
    <scope>NUCLEOTIDE SEQUENCE [LARGE SCALE GENOMIC DNA]</scope>
    <source>
        <strain evidence="1 2">AK16</strain>
    </source>
</reference>